<dbReference type="EMBL" id="MNAN01000035">
    <property type="protein sequence ID" value="OHU94042.1"/>
    <property type="molecule type" value="Genomic_DNA"/>
</dbReference>
<name>A0A1S1N3L0_9GAMM</name>
<evidence type="ECO:0000313" key="2">
    <source>
        <dbReference type="EMBL" id="OHU94042.1"/>
    </source>
</evidence>
<gene>
    <name evidence="2" type="ORF">BIW53_17635</name>
</gene>
<dbReference type="OrthoDB" id="9814067at2"/>
<dbReference type="Proteomes" id="UP000180253">
    <property type="component" value="Unassembled WGS sequence"/>
</dbReference>
<dbReference type="AlphaFoldDB" id="A0A1S1N3L0"/>
<protein>
    <recommendedName>
        <fullName evidence="4">Transposase</fullName>
    </recommendedName>
</protein>
<accession>A0A1S1N3L0</accession>
<keyword evidence="3" id="KW-1185">Reference proteome</keyword>
<organism evidence="2 3">
    <name type="scientific">Pseudoalteromonas byunsanensis</name>
    <dbReference type="NCBI Taxonomy" id="327939"/>
    <lineage>
        <taxon>Bacteria</taxon>
        <taxon>Pseudomonadati</taxon>
        <taxon>Pseudomonadota</taxon>
        <taxon>Gammaproteobacteria</taxon>
        <taxon>Alteromonadales</taxon>
        <taxon>Pseudoalteromonadaceae</taxon>
        <taxon>Pseudoalteromonas</taxon>
    </lineage>
</organism>
<comment type="caution">
    <text evidence="2">The sequence shown here is derived from an EMBL/GenBank/DDBJ whole genome shotgun (WGS) entry which is preliminary data.</text>
</comment>
<evidence type="ECO:0000256" key="1">
    <source>
        <dbReference type="SAM" id="MobiDB-lite"/>
    </source>
</evidence>
<dbReference type="RefSeq" id="WP_070993334.1">
    <property type="nucleotide sequence ID" value="NZ_CBCSHD010000004.1"/>
</dbReference>
<evidence type="ECO:0008006" key="4">
    <source>
        <dbReference type="Google" id="ProtNLM"/>
    </source>
</evidence>
<evidence type="ECO:0000313" key="3">
    <source>
        <dbReference type="Proteomes" id="UP000180253"/>
    </source>
</evidence>
<proteinExistence type="predicted"/>
<feature type="region of interest" description="Disordered" evidence="1">
    <location>
        <begin position="53"/>
        <end position="76"/>
    </location>
</feature>
<sequence length="76" mass="8680">MQLGKDKLVRHARYRALFDDEMPSITVGEIKTATDKMWVLGNDKFKKQVEAMAGRRASPLPKEGDRKSVSFINSRK</sequence>
<reference evidence="2 3" key="1">
    <citation type="submission" date="2016-10" db="EMBL/GenBank/DDBJ databases">
        <title>Pseudoalteromonas amylolytica sp. nov., isolated from the surface seawater.</title>
        <authorList>
            <person name="Wu Y.-H."/>
            <person name="Cheng H."/>
            <person name="Jin X.-B."/>
            <person name="Wang C.-S."/>
            <person name="Xu X.-W."/>
        </authorList>
    </citation>
    <scope>NUCLEOTIDE SEQUENCE [LARGE SCALE GENOMIC DNA]</scope>
    <source>
        <strain evidence="2 3">JCM 12483</strain>
    </source>
</reference>
<dbReference type="STRING" id="327939.BIW53_17635"/>